<dbReference type="Proteomes" id="UP000319817">
    <property type="component" value="Chromosome"/>
</dbReference>
<keyword evidence="2" id="KW-1185">Reference proteome</keyword>
<evidence type="ECO:0000313" key="1">
    <source>
        <dbReference type="EMBL" id="QDT09240.1"/>
    </source>
</evidence>
<organism evidence="1 2">
    <name type="scientific">Stieleria marina</name>
    <dbReference type="NCBI Taxonomy" id="1930275"/>
    <lineage>
        <taxon>Bacteria</taxon>
        <taxon>Pseudomonadati</taxon>
        <taxon>Planctomycetota</taxon>
        <taxon>Planctomycetia</taxon>
        <taxon>Pirellulales</taxon>
        <taxon>Pirellulaceae</taxon>
        <taxon>Stieleria</taxon>
    </lineage>
</organism>
<accession>A0A517NQ46</accession>
<gene>
    <name evidence="1" type="ORF">K239x_11850</name>
</gene>
<reference evidence="1 2" key="1">
    <citation type="submission" date="2019-02" db="EMBL/GenBank/DDBJ databases">
        <title>Deep-cultivation of Planctomycetes and their phenomic and genomic characterization uncovers novel biology.</title>
        <authorList>
            <person name="Wiegand S."/>
            <person name="Jogler M."/>
            <person name="Boedeker C."/>
            <person name="Pinto D."/>
            <person name="Vollmers J."/>
            <person name="Rivas-Marin E."/>
            <person name="Kohn T."/>
            <person name="Peeters S.H."/>
            <person name="Heuer A."/>
            <person name="Rast P."/>
            <person name="Oberbeckmann S."/>
            <person name="Bunk B."/>
            <person name="Jeske O."/>
            <person name="Meyerdierks A."/>
            <person name="Storesund J.E."/>
            <person name="Kallscheuer N."/>
            <person name="Luecker S."/>
            <person name="Lage O.M."/>
            <person name="Pohl T."/>
            <person name="Merkel B.J."/>
            <person name="Hornburger P."/>
            <person name="Mueller R.-W."/>
            <person name="Bruemmer F."/>
            <person name="Labrenz M."/>
            <person name="Spormann A.M."/>
            <person name="Op den Camp H."/>
            <person name="Overmann J."/>
            <person name="Amann R."/>
            <person name="Jetten M.S.M."/>
            <person name="Mascher T."/>
            <person name="Medema M.H."/>
            <person name="Devos D.P."/>
            <person name="Kaster A.-K."/>
            <person name="Ovreas L."/>
            <person name="Rohde M."/>
            <person name="Galperin M.Y."/>
            <person name="Jogler C."/>
        </authorList>
    </citation>
    <scope>NUCLEOTIDE SEQUENCE [LARGE SCALE GENOMIC DNA]</scope>
    <source>
        <strain evidence="1 2">K23_9</strain>
    </source>
</reference>
<proteinExistence type="predicted"/>
<protein>
    <submittedName>
        <fullName evidence="1">Uncharacterized protein</fullName>
    </submittedName>
</protein>
<sequence length="104" mass="11198">MATIEACAMLHLQQNAAVTAYEGARIGILPGTDQNLVIQQCQMLLDDRGIENYSIAMNPADPTSMVPGELFTVTVDVNCADNAVFGGFLYEGKQLSESVVMRAE</sequence>
<evidence type="ECO:0000313" key="2">
    <source>
        <dbReference type="Proteomes" id="UP000319817"/>
    </source>
</evidence>
<dbReference type="EMBL" id="CP036526">
    <property type="protein sequence ID" value="QDT09240.1"/>
    <property type="molecule type" value="Genomic_DNA"/>
</dbReference>
<name>A0A517NQ46_9BACT</name>
<dbReference type="AlphaFoldDB" id="A0A517NQ46"/>